<dbReference type="CDD" id="cd00063">
    <property type="entry name" value="FN3"/>
    <property type="match status" value="2"/>
</dbReference>
<dbReference type="SUPFAM" id="SSF52799">
    <property type="entry name" value="(Phosphotyrosine protein) phosphatases II"/>
    <property type="match status" value="2"/>
</dbReference>
<evidence type="ECO:0000256" key="2">
    <source>
        <dbReference type="ARBA" id="ARBA00022729"/>
    </source>
</evidence>
<dbReference type="InterPro" id="IPR050348">
    <property type="entry name" value="Protein-Tyr_Phosphatase"/>
</dbReference>
<dbReference type="Pfam" id="PF00102">
    <property type="entry name" value="Y_phosphatase"/>
    <property type="match status" value="2"/>
</dbReference>
<dbReference type="FunFam" id="3.90.190.10:FF:000068">
    <property type="entry name" value="receptor-type tyrosine-protein phosphatase zeta"/>
    <property type="match status" value="1"/>
</dbReference>
<dbReference type="SMART" id="SM00060">
    <property type="entry name" value="FN3"/>
    <property type="match status" value="2"/>
</dbReference>
<evidence type="ECO:0000259" key="11">
    <source>
        <dbReference type="PROSITE" id="PS50853"/>
    </source>
</evidence>
<dbReference type="AlphaFoldDB" id="A0A1B6DHC8"/>
<dbReference type="InterPro" id="IPR000242">
    <property type="entry name" value="PTP_cat"/>
</dbReference>
<feature type="transmembrane region" description="Helical" evidence="7">
    <location>
        <begin position="246"/>
        <end position="272"/>
    </location>
</feature>
<name>A0A1B6DHC8_9HEMI</name>
<sequence>MVLSCLSMLFVFYSVPLLNLYIGAEEYTEDTGGHAPVNLTIENVLSTSVELSWSKPEQNPQDIIDYHIYYLLQNSTNVNVQKVGTNSLLKYTLTNLEPFSNYKIWVKALSAKLSESAPSNSVFNMTDVSGPGPPNILNISCTTGRSLYLQWDHPLVFNKSIDFYIISYRIENSFDDFKEILINVSNDAIEQLYIHNLSDNVVYEIKVTAGTFSIYHSKEVIGSPSGLNRVSMTCDKKWSRQLNDSYVGTEVILSILCASFVFILCIVAFIIWRNCFHAAYYYLEDSPPNPPAITSDWDMAADHETTVPLLEFPKHVASLHADGDIGFSKEYEAIQAAATQHQFATEYSQYPENKLKNRYLNILAYDHSRVKLSPITGQNRWMDYINANYIDGFIHTNAYIGTQGPLPVTFDCFWRMIWEQGVAIIVMITNLVERGRRKCDMYWPKEGVEVYGYIQVKLIKEDILAMYTVRTLQISHLRMKKKKHNISERVVYQFHYTNWPDHGTPDHPLPILSFVKKSSSLNPPDAGPIVVHCSAGVGRTGTYIVLDAMLKQICLKNEVNIYGFLKHIRTQRNFLVQTEEQYIFIHDALLEAIICSENSLSSDCLSYLLKSVVDPFPDRTHEHWLKLEAHFKMVTLFQPKDYNLVSANKECNRSKNRSQNFIPVESSRVHLTPKAGIDGSDYINASWYLGFKKLKEFIITQHPLATTILDFWQMVWDHNAQTIVLLSTVNEEEDNEYNVFWPAEGKDTLDGENFKVKCIVESELDGTVSRDLTVQSLQDDYELTVRIIQSPCPEPLSDIPALLSLLKVVQQWHLEYQNGPIVVVDKFGSTEAATFCCLATLSKQFEYESHADVCMYAKLYHSRRPGVWKTMDDYLLLYQALEVLSASKGVQHMNLQSNGYSNGDLGTPLPSA</sequence>
<evidence type="ECO:0000256" key="6">
    <source>
        <dbReference type="ARBA" id="ARBA00051722"/>
    </source>
</evidence>
<dbReference type="GO" id="GO:0048666">
    <property type="term" value="P:neuron development"/>
    <property type="evidence" value="ECO:0007669"/>
    <property type="project" value="UniProtKB-ARBA"/>
</dbReference>
<dbReference type="PROSITE" id="PS50056">
    <property type="entry name" value="TYR_PHOSPHATASE_2"/>
    <property type="match status" value="1"/>
</dbReference>
<comment type="subcellular location">
    <subcellularLocation>
        <location evidence="1">Membrane</location>
        <topology evidence="1">Single-pass membrane protein</topology>
    </subcellularLocation>
</comment>
<dbReference type="PROSITE" id="PS00383">
    <property type="entry name" value="TYR_PHOSPHATASE_1"/>
    <property type="match status" value="1"/>
</dbReference>
<dbReference type="EMBL" id="GEDC01012211">
    <property type="protein sequence ID" value="JAS25087.1"/>
    <property type="molecule type" value="Transcribed_RNA"/>
</dbReference>
<accession>A0A1B6DHC8</accession>
<dbReference type="Gene3D" id="3.90.190.10">
    <property type="entry name" value="Protein tyrosine phosphatase superfamily"/>
    <property type="match status" value="2"/>
</dbReference>
<feature type="domain" description="Fibronectin type-III" evidence="11">
    <location>
        <begin position="133"/>
        <end position="236"/>
    </location>
</feature>
<dbReference type="PANTHER" id="PTHR19134">
    <property type="entry name" value="RECEPTOR-TYPE TYROSINE-PROTEIN PHOSPHATASE"/>
    <property type="match status" value="1"/>
</dbReference>
<dbReference type="InterPro" id="IPR000387">
    <property type="entry name" value="Tyr_Pase_dom"/>
</dbReference>
<dbReference type="Gene3D" id="2.60.40.10">
    <property type="entry name" value="Immunoglobulins"/>
    <property type="match status" value="2"/>
</dbReference>
<dbReference type="CDD" id="cd14549">
    <property type="entry name" value="R5-PTPc-1"/>
    <property type="match status" value="1"/>
</dbReference>
<dbReference type="PROSITE" id="PS50055">
    <property type="entry name" value="TYR_PHOSPHATASE_PTP"/>
    <property type="match status" value="2"/>
</dbReference>
<dbReference type="SMART" id="SM00194">
    <property type="entry name" value="PTPc"/>
    <property type="match status" value="2"/>
</dbReference>
<feature type="domain" description="Tyrosine specific protein phosphatases" evidence="10">
    <location>
        <begin position="512"/>
        <end position="583"/>
    </location>
</feature>
<keyword evidence="7" id="KW-0812">Transmembrane</keyword>
<dbReference type="Pfam" id="PF00041">
    <property type="entry name" value="fn3"/>
    <property type="match status" value="2"/>
</dbReference>
<keyword evidence="5 7" id="KW-0472">Membrane</keyword>
<protein>
    <submittedName>
        <fullName evidence="12">Uncharacterized protein</fullName>
    </submittedName>
</protein>
<dbReference type="PROSITE" id="PS50853">
    <property type="entry name" value="FN3"/>
    <property type="match status" value="2"/>
</dbReference>
<dbReference type="GO" id="GO:0016020">
    <property type="term" value="C:membrane"/>
    <property type="evidence" value="ECO:0007669"/>
    <property type="project" value="UniProtKB-SubCell"/>
</dbReference>
<feature type="signal peptide" evidence="8">
    <location>
        <begin position="1"/>
        <end position="24"/>
    </location>
</feature>
<evidence type="ECO:0000259" key="9">
    <source>
        <dbReference type="PROSITE" id="PS50055"/>
    </source>
</evidence>
<evidence type="ECO:0000256" key="3">
    <source>
        <dbReference type="ARBA" id="ARBA00022801"/>
    </source>
</evidence>
<dbReference type="GO" id="GO:0004725">
    <property type="term" value="F:protein tyrosine phosphatase activity"/>
    <property type="evidence" value="ECO:0007669"/>
    <property type="project" value="UniProtKB-EC"/>
</dbReference>
<reference evidence="12" key="1">
    <citation type="submission" date="2015-12" db="EMBL/GenBank/DDBJ databases">
        <title>De novo transcriptome assembly of four potential Pierce s Disease insect vectors from Arizona vineyards.</title>
        <authorList>
            <person name="Tassone E.E."/>
        </authorList>
    </citation>
    <scope>NUCLEOTIDE SEQUENCE</scope>
</reference>
<evidence type="ECO:0000256" key="5">
    <source>
        <dbReference type="ARBA" id="ARBA00023136"/>
    </source>
</evidence>
<feature type="domain" description="Tyrosine-protein phosphatase" evidence="9">
    <location>
        <begin position="327"/>
        <end position="592"/>
    </location>
</feature>
<dbReference type="SUPFAM" id="SSF49265">
    <property type="entry name" value="Fibronectin type III"/>
    <property type="match status" value="1"/>
</dbReference>
<feature type="domain" description="Fibronectin type-III" evidence="11">
    <location>
        <begin position="35"/>
        <end position="132"/>
    </location>
</feature>
<keyword evidence="4" id="KW-0904">Protein phosphatase</keyword>
<feature type="chain" id="PRO_5008581268" evidence="8">
    <location>
        <begin position="25"/>
        <end position="912"/>
    </location>
</feature>
<dbReference type="SMART" id="SM00404">
    <property type="entry name" value="PTPc_motif"/>
    <property type="match status" value="2"/>
</dbReference>
<evidence type="ECO:0000256" key="4">
    <source>
        <dbReference type="ARBA" id="ARBA00022912"/>
    </source>
</evidence>
<evidence type="ECO:0000256" key="8">
    <source>
        <dbReference type="SAM" id="SignalP"/>
    </source>
</evidence>
<feature type="domain" description="Tyrosine-protein phosphatase" evidence="9">
    <location>
        <begin position="627"/>
        <end position="884"/>
    </location>
</feature>
<keyword evidence="7" id="KW-1133">Transmembrane helix</keyword>
<proteinExistence type="predicted"/>
<dbReference type="InterPro" id="IPR013783">
    <property type="entry name" value="Ig-like_fold"/>
</dbReference>
<evidence type="ECO:0000259" key="10">
    <source>
        <dbReference type="PROSITE" id="PS50056"/>
    </source>
</evidence>
<dbReference type="PRINTS" id="PR00700">
    <property type="entry name" value="PRTYPHPHTASE"/>
</dbReference>
<keyword evidence="2 8" id="KW-0732">Signal</keyword>
<dbReference type="InterPro" id="IPR016130">
    <property type="entry name" value="Tyr_Pase_AS"/>
</dbReference>
<dbReference type="FunFam" id="3.90.190.10:FF:000013">
    <property type="entry name" value="receptor-type tyrosine-protein phosphatase zeta isoform X1"/>
    <property type="match status" value="1"/>
</dbReference>
<comment type="catalytic activity">
    <reaction evidence="6">
        <text>O-phospho-L-tyrosyl-[protein] + H2O = L-tyrosyl-[protein] + phosphate</text>
        <dbReference type="Rhea" id="RHEA:10684"/>
        <dbReference type="Rhea" id="RHEA-COMP:10136"/>
        <dbReference type="Rhea" id="RHEA-COMP:20101"/>
        <dbReference type="ChEBI" id="CHEBI:15377"/>
        <dbReference type="ChEBI" id="CHEBI:43474"/>
        <dbReference type="ChEBI" id="CHEBI:46858"/>
        <dbReference type="ChEBI" id="CHEBI:61978"/>
        <dbReference type="EC" id="3.1.3.48"/>
    </reaction>
</comment>
<evidence type="ECO:0000256" key="1">
    <source>
        <dbReference type="ARBA" id="ARBA00004167"/>
    </source>
</evidence>
<dbReference type="InterPro" id="IPR036116">
    <property type="entry name" value="FN3_sf"/>
</dbReference>
<dbReference type="InterPro" id="IPR003961">
    <property type="entry name" value="FN3_dom"/>
</dbReference>
<gene>
    <name evidence="12" type="ORF">g.17928</name>
</gene>
<dbReference type="PANTHER" id="PTHR19134:SF540">
    <property type="entry name" value="TYROSINE-PROTEIN PHOSPHATASE 99A"/>
    <property type="match status" value="1"/>
</dbReference>
<organism evidence="12">
    <name type="scientific">Clastoptera arizonana</name>
    <name type="common">Arizona spittle bug</name>
    <dbReference type="NCBI Taxonomy" id="38151"/>
    <lineage>
        <taxon>Eukaryota</taxon>
        <taxon>Metazoa</taxon>
        <taxon>Ecdysozoa</taxon>
        <taxon>Arthropoda</taxon>
        <taxon>Hexapoda</taxon>
        <taxon>Insecta</taxon>
        <taxon>Pterygota</taxon>
        <taxon>Neoptera</taxon>
        <taxon>Paraneoptera</taxon>
        <taxon>Hemiptera</taxon>
        <taxon>Auchenorrhyncha</taxon>
        <taxon>Cercopoidea</taxon>
        <taxon>Clastopteridae</taxon>
        <taxon>Clastoptera</taxon>
    </lineage>
</organism>
<dbReference type="InterPro" id="IPR029021">
    <property type="entry name" value="Prot-tyrosine_phosphatase-like"/>
</dbReference>
<keyword evidence="3" id="KW-0378">Hydrolase</keyword>
<evidence type="ECO:0000256" key="7">
    <source>
        <dbReference type="SAM" id="Phobius"/>
    </source>
</evidence>
<evidence type="ECO:0000313" key="12">
    <source>
        <dbReference type="EMBL" id="JAS25087.1"/>
    </source>
</evidence>
<dbReference type="InterPro" id="IPR003595">
    <property type="entry name" value="Tyr_Pase_cat"/>
</dbReference>